<dbReference type="AlphaFoldDB" id="A0A1J4MJC2"/>
<evidence type="ECO:0000256" key="1">
    <source>
        <dbReference type="SAM" id="Phobius"/>
    </source>
</evidence>
<comment type="caution">
    <text evidence="3">The sequence shown here is derived from an EMBL/GenBank/DDBJ whole genome shotgun (WGS) entry which is preliminary data.</text>
</comment>
<evidence type="ECO:0000313" key="3">
    <source>
        <dbReference type="EMBL" id="OII73124.1"/>
    </source>
</evidence>
<dbReference type="VEuPathDB" id="CryptoDB:cubi_02355"/>
<accession>A0A1J4MJC2</accession>
<protein>
    <submittedName>
        <fullName evidence="3">TSP1 domain-containing protein TSP6</fullName>
    </submittedName>
</protein>
<evidence type="ECO:0000313" key="4">
    <source>
        <dbReference type="Proteomes" id="UP000186176"/>
    </source>
</evidence>
<keyword evidence="1" id="KW-1133">Transmembrane helix</keyword>
<organism evidence="3 4">
    <name type="scientific">Cryptosporidium ubiquitum</name>
    <dbReference type="NCBI Taxonomy" id="857276"/>
    <lineage>
        <taxon>Eukaryota</taxon>
        <taxon>Sar</taxon>
        <taxon>Alveolata</taxon>
        <taxon>Apicomplexa</taxon>
        <taxon>Conoidasida</taxon>
        <taxon>Coccidia</taxon>
        <taxon>Eucoccidiorida</taxon>
        <taxon>Eimeriorina</taxon>
        <taxon>Cryptosporidiidae</taxon>
        <taxon>Cryptosporidium</taxon>
    </lineage>
</organism>
<dbReference type="GeneID" id="39979146"/>
<evidence type="ECO:0000256" key="2">
    <source>
        <dbReference type="SAM" id="SignalP"/>
    </source>
</evidence>
<feature type="signal peptide" evidence="2">
    <location>
        <begin position="1"/>
        <end position="15"/>
    </location>
</feature>
<proteinExistence type="predicted"/>
<dbReference type="Proteomes" id="UP000186176">
    <property type="component" value="Unassembled WGS sequence"/>
</dbReference>
<feature type="chain" id="PRO_5012339727" evidence="2">
    <location>
        <begin position="16"/>
        <end position="359"/>
    </location>
</feature>
<name>A0A1J4MJC2_9CRYT</name>
<reference evidence="3 4" key="1">
    <citation type="submission" date="2016-10" db="EMBL/GenBank/DDBJ databases">
        <title>Reductive evolution of mitochondrial metabolism and differential evolution of invasion-related proteins in Cryptosporidium.</title>
        <authorList>
            <person name="Liu S."/>
            <person name="Roellig D.M."/>
            <person name="Guo Y."/>
            <person name="Li N."/>
            <person name="Frace M.A."/>
            <person name="Tang K."/>
            <person name="Zhang L."/>
            <person name="Feng Y."/>
            <person name="Xiao L."/>
        </authorList>
    </citation>
    <scope>NUCLEOTIDE SEQUENCE [LARGE SCALE GENOMIC DNA]</scope>
    <source>
        <strain evidence="3">39726</strain>
    </source>
</reference>
<sequence>MNVLILLFYLSLVYCSYCSVQRAGIEHKSALTLQSTEHKEGTIIGQNTRNSCQYTDFRWSSCICDRNVMIGIRFLVNEKAEDCAPEVTIIELPCDKSSCNQKLLSTSDGVACPSLANIDGVCDSTKGFLTDVMAKSFEMCRAFCSVMVNCTYFILDAKNSRCKLYTGNKICGKEAPGITTGLAGFNENSCSECSVGTWGGLSECKRPEDFDPDLLGCGEAVRTRISNGNIDADCPYRTETWTCSLPGQTCDMRTEISDIYLKSKPETDNESDSYKLLEISLIFAGIVTGILIFVPTSLIFPKIGQFFYGKRLYSLLSGNEIDSNRAHIDETTNNVDDYEEWEEDDMNVEYETEFTIDNK</sequence>
<keyword evidence="2" id="KW-0732">Signal</keyword>
<dbReference type="RefSeq" id="XP_028874488.1">
    <property type="nucleotide sequence ID" value="XM_029019367.1"/>
</dbReference>
<dbReference type="EMBL" id="LRBP01000017">
    <property type="protein sequence ID" value="OII73124.1"/>
    <property type="molecule type" value="Genomic_DNA"/>
</dbReference>
<keyword evidence="1" id="KW-0472">Membrane</keyword>
<gene>
    <name evidence="3" type="ORF">cubi_02355</name>
</gene>
<keyword evidence="4" id="KW-1185">Reference proteome</keyword>
<dbReference type="OrthoDB" id="336951at2759"/>
<keyword evidence="1" id="KW-0812">Transmembrane</keyword>
<feature type="transmembrane region" description="Helical" evidence="1">
    <location>
        <begin position="279"/>
        <end position="300"/>
    </location>
</feature>